<dbReference type="PROSITE" id="PS50850">
    <property type="entry name" value="MFS"/>
    <property type="match status" value="1"/>
</dbReference>
<dbReference type="AlphaFoldDB" id="A0A168FGR9"/>
<gene>
    <name evidence="7" type="ORF">LEL_07153</name>
</gene>
<name>A0A168FGR9_CORDF</name>
<feature type="transmembrane region" description="Helical" evidence="5">
    <location>
        <begin position="164"/>
        <end position="184"/>
    </location>
</feature>
<sequence>MTPPGSVKLIGQNGKIISYPKPTDDYDDPLNWSFRRKAIHFGIILIYVGVTFASVDLSLLRDSQLAIDLSMNASQLAVSTAFRYIGMALTAALFIPFAYKYGRRPVYLLSLLIQLAAAIWMGLVRHTWEYRAANLLTGAGAVVAQALMPMTITDLFFTHQFASAYGAVVFAQGVGCFVGPMLTSEIVSRHGGDWRWMPWAMAATFGATAVLVFFGVEESTFVPNIDNQVAAKTRQEEAENNFYNRPVSYAASSRYSTADDAADVLDLVDMNRRAARSSAAYLDLPPGPRPLRQRFAFVTPTGRPIRQRFLSAFVILGLFPGVVYAALTYGFLMAWLSMFAQVVQLQMTQAPYNLDRRGLALLDLGPLLGHFLGSLIVPPLSDYWIAARARRNGGVYEPEMRLWFALGGGVFVAAGILIFGLGIADKAPIAILLMSYIFFSFGYAICQETSLTYITDCYHNMIGDAMVGVVFFRNTVAVILWIGIMPRIDPARINCIFIFVSTAASVVLLIPVPLLIWGRKGRALTASKYRVYSLAATPPSTLKKIMGDR</sequence>
<keyword evidence="3 5" id="KW-1133">Transmembrane helix</keyword>
<feature type="transmembrane region" description="Helical" evidence="5">
    <location>
        <begin position="135"/>
        <end position="157"/>
    </location>
</feature>
<dbReference type="GO" id="GO:0005886">
    <property type="term" value="C:plasma membrane"/>
    <property type="evidence" value="ECO:0007669"/>
    <property type="project" value="TreeGrafter"/>
</dbReference>
<dbReference type="SUPFAM" id="SSF103473">
    <property type="entry name" value="MFS general substrate transporter"/>
    <property type="match status" value="1"/>
</dbReference>
<protein>
    <submittedName>
        <fullName evidence="7">Major facilitator superfamily transporter</fullName>
    </submittedName>
</protein>
<dbReference type="PANTHER" id="PTHR23502:SF50">
    <property type="entry name" value="TRANSPORTER, PUTATIVE (AFU_ORTHOLOGUE AFUA_5G00430)-RELATED"/>
    <property type="match status" value="1"/>
</dbReference>
<reference evidence="7 8" key="1">
    <citation type="journal article" date="2016" name="Genome Biol. Evol.">
        <title>Divergent and convergent evolution of fungal pathogenicity.</title>
        <authorList>
            <person name="Shang Y."/>
            <person name="Xiao G."/>
            <person name="Zheng P."/>
            <person name="Cen K."/>
            <person name="Zhan S."/>
            <person name="Wang C."/>
        </authorList>
    </citation>
    <scope>NUCLEOTIDE SEQUENCE [LARGE SCALE GENOMIC DNA]</scope>
    <source>
        <strain evidence="7 8">RCEF 1005</strain>
    </source>
</reference>
<evidence type="ECO:0000256" key="4">
    <source>
        <dbReference type="ARBA" id="ARBA00023136"/>
    </source>
</evidence>
<feature type="transmembrane region" description="Helical" evidence="5">
    <location>
        <begin position="496"/>
        <end position="518"/>
    </location>
</feature>
<dbReference type="Proteomes" id="UP000076881">
    <property type="component" value="Unassembled WGS sequence"/>
</dbReference>
<comment type="caution">
    <text evidence="7">The sequence shown here is derived from an EMBL/GenBank/DDBJ whole genome shotgun (WGS) entry which is preliminary data.</text>
</comment>
<evidence type="ECO:0000313" key="8">
    <source>
        <dbReference type="Proteomes" id="UP000076881"/>
    </source>
</evidence>
<keyword evidence="2 5" id="KW-0812">Transmembrane</keyword>
<dbReference type="STRING" id="1081108.A0A168FGR9"/>
<feature type="transmembrane region" description="Helical" evidence="5">
    <location>
        <begin position="313"/>
        <end position="338"/>
    </location>
</feature>
<evidence type="ECO:0000256" key="1">
    <source>
        <dbReference type="ARBA" id="ARBA00004141"/>
    </source>
</evidence>
<comment type="subcellular location">
    <subcellularLocation>
        <location evidence="1">Membrane</location>
        <topology evidence="1">Multi-pass membrane protein</topology>
    </subcellularLocation>
</comment>
<proteinExistence type="predicted"/>
<dbReference type="InterPro" id="IPR011701">
    <property type="entry name" value="MFS"/>
</dbReference>
<evidence type="ECO:0000256" key="2">
    <source>
        <dbReference type="ARBA" id="ARBA00022692"/>
    </source>
</evidence>
<feature type="transmembrane region" description="Helical" evidence="5">
    <location>
        <begin position="106"/>
        <end position="123"/>
    </location>
</feature>
<feature type="transmembrane region" description="Helical" evidence="5">
    <location>
        <begin position="466"/>
        <end position="484"/>
    </location>
</feature>
<dbReference type="GO" id="GO:0022857">
    <property type="term" value="F:transmembrane transporter activity"/>
    <property type="evidence" value="ECO:0007669"/>
    <property type="project" value="InterPro"/>
</dbReference>
<accession>A0A168FGR9</accession>
<organism evidence="7 8">
    <name type="scientific">Akanthomyces lecanii RCEF 1005</name>
    <dbReference type="NCBI Taxonomy" id="1081108"/>
    <lineage>
        <taxon>Eukaryota</taxon>
        <taxon>Fungi</taxon>
        <taxon>Dikarya</taxon>
        <taxon>Ascomycota</taxon>
        <taxon>Pezizomycotina</taxon>
        <taxon>Sordariomycetes</taxon>
        <taxon>Hypocreomycetidae</taxon>
        <taxon>Hypocreales</taxon>
        <taxon>Cordycipitaceae</taxon>
        <taxon>Akanthomyces</taxon>
        <taxon>Cordyceps confragosa</taxon>
    </lineage>
</organism>
<feature type="transmembrane region" description="Helical" evidence="5">
    <location>
        <begin position="196"/>
        <end position="216"/>
    </location>
</feature>
<dbReference type="InterPro" id="IPR020846">
    <property type="entry name" value="MFS_dom"/>
</dbReference>
<evidence type="ECO:0000259" key="6">
    <source>
        <dbReference type="PROSITE" id="PS50850"/>
    </source>
</evidence>
<dbReference type="Pfam" id="PF07690">
    <property type="entry name" value="MFS_1"/>
    <property type="match status" value="1"/>
</dbReference>
<feature type="transmembrane region" description="Helical" evidence="5">
    <location>
        <begin position="81"/>
        <end position="99"/>
    </location>
</feature>
<dbReference type="InterPro" id="IPR036259">
    <property type="entry name" value="MFS_trans_sf"/>
</dbReference>
<keyword evidence="8" id="KW-1185">Reference proteome</keyword>
<evidence type="ECO:0000256" key="3">
    <source>
        <dbReference type="ARBA" id="ARBA00022989"/>
    </source>
</evidence>
<feature type="domain" description="Major facilitator superfamily (MFS) profile" evidence="6">
    <location>
        <begin position="35"/>
        <end position="519"/>
    </location>
</feature>
<dbReference type="EMBL" id="AZHF01000005">
    <property type="protein sequence ID" value="OAA75165.1"/>
    <property type="molecule type" value="Genomic_DNA"/>
</dbReference>
<dbReference type="Gene3D" id="1.20.1250.20">
    <property type="entry name" value="MFS general substrate transporter like domains"/>
    <property type="match status" value="1"/>
</dbReference>
<feature type="transmembrane region" description="Helical" evidence="5">
    <location>
        <begin position="358"/>
        <end position="381"/>
    </location>
</feature>
<keyword evidence="4 5" id="KW-0472">Membrane</keyword>
<feature type="transmembrane region" description="Helical" evidence="5">
    <location>
        <begin position="402"/>
        <end position="423"/>
    </location>
</feature>
<evidence type="ECO:0000313" key="7">
    <source>
        <dbReference type="EMBL" id="OAA75165.1"/>
    </source>
</evidence>
<dbReference type="OrthoDB" id="5215911at2759"/>
<dbReference type="PANTHER" id="PTHR23502">
    <property type="entry name" value="MAJOR FACILITATOR SUPERFAMILY"/>
    <property type="match status" value="1"/>
</dbReference>
<feature type="transmembrane region" description="Helical" evidence="5">
    <location>
        <begin position="38"/>
        <end position="61"/>
    </location>
</feature>
<feature type="transmembrane region" description="Helical" evidence="5">
    <location>
        <begin position="429"/>
        <end position="446"/>
    </location>
</feature>
<evidence type="ECO:0000256" key="5">
    <source>
        <dbReference type="SAM" id="Phobius"/>
    </source>
</evidence>